<accession>A0A8J3BK65</accession>
<evidence type="ECO:0000313" key="3">
    <source>
        <dbReference type="Proteomes" id="UP000612329"/>
    </source>
</evidence>
<keyword evidence="1" id="KW-0812">Transmembrane</keyword>
<organism evidence="2 3">
    <name type="scientific">Yeosuana aromativorans</name>
    <dbReference type="NCBI Taxonomy" id="288019"/>
    <lineage>
        <taxon>Bacteria</taxon>
        <taxon>Pseudomonadati</taxon>
        <taxon>Bacteroidota</taxon>
        <taxon>Flavobacteriia</taxon>
        <taxon>Flavobacteriales</taxon>
        <taxon>Flavobacteriaceae</taxon>
        <taxon>Yeosuana</taxon>
    </lineage>
</organism>
<sequence length="254" mass="29005">MVQLFRKVRQNLLSENKFTKYLVYALGEIILVVIGILIALAINNGNQNRINKENEQTYLAGLQEEFQTSKSKLTELIAVNQSNYAGAKKILEHTNTKNNPISEATFSKLLYNTFSKDIAFNPNNSLLQEMVNSGNLKNLSNTQLRKQLTNWISTMEDISRQEEELSIQREKVLDMFRTNENSLKTIFKQAGIYDNIGLPTNETDVSNLGLLNSTEFENNVLMFILTCYATEKAHYNPLMQDLDAILNLIKKEIN</sequence>
<dbReference type="Pfam" id="PF19578">
    <property type="entry name" value="DUF6090"/>
    <property type="match status" value="1"/>
</dbReference>
<gene>
    <name evidence="2" type="ORF">GCM10007962_13050</name>
</gene>
<evidence type="ECO:0000256" key="1">
    <source>
        <dbReference type="SAM" id="Phobius"/>
    </source>
</evidence>
<comment type="caution">
    <text evidence="2">The sequence shown here is derived from an EMBL/GenBank/DDBJ whole genome shotgun (WGS) entry which is preliminary data.</text>
</comment>
<evidence type="ECO:0000313" key="2">
    <source>
        <dbReference type="EMBL" id="GGK20317.1"/>
    </source>
</evidence>
<keyword evidence="1" id="KW-1133">Transmembrane helix</keyword>
<proteinExistence type="predicted"/>
<protein>
    <submittedName>
        <fullName evidence="2">Uncharacterized protein</fullName>
    </submittedName>
</protein>
<dbReference type="Proteomes" id="UP000612329">
    <property type="component" value="Unassembled WGS sequence"/>
</dbReference>
<reference evidence="2" key="1">
    <citation type="journal article" date="2014" name="Int. J. Syst. Evol. Microbiol.">
        <title>Complete genome sequence of Corynebacterium casei LMG S-19264T (=DSM 44701T), isolated from a smear-ripened cheese.</title>
        <authorList>
            <consortium name="US DOE Joint Genome Institute (JGI-PGF)"/>
            <person name="Walter F."/>
            <person name="Albersmeier A."/>
            <person name="Kalinowski J."/>
            <person name="Ruckert C."/>
        </authorList>
    </citation>
    <scope>NUCLEOTIDE SEQUENCE</scope>
    <source>
        <strain evidence="2">JCM 12862</strain>
    </source>
</reference>
<keyword evidence="3" id="KW-1185">Reference proteome</keyword>
<dbReference type="RefSeq" id="WP_188651214.1">
    <property type="nucleotide sequence ID" value="NZ_BMNR01000002.1"/>
</dbReference>
<feature type="transmembrane region" description="Helical" evidence="1">
    <location>
        <begin position="21"/>
        <end position="42"/>
    </location>
</feature>
<reference evidence="2" key="2">
    <citation type="submission" date="2020-09" db="EMBL/GenBank/DDBJ databases">
        <authorList>
            <person name="Sun Q."/>
            <person name="Ohkuma M."/>
        </authorList>
    </citation>
    <scope>NUCLEOTIDE SEQUENCE</scope>
    <source>
        <strain evidence="2">JCM 12862</strain>
    </source>
</reference>
<dbReference type="InterPro" id="IPR045749">
    <property type="entry name" value="DUF6090"/>
</dbReference>
<keyword evidence="1" id="KW-0472">Membrane</keyword>
<dbReference type="AlphaFoldDB" id="A0A8J3BK65"/>
<name>A0A8J3BK65_9FLAO</name>
<dbReference type="EMBL" id="BMNR01000002">
    <property type="protein sequence ID" value="GGK20317.1"/>
    <property type="molecule type" value="Genomic_DNA"/>
</dbReference>